<feature type="compositionally biased region" description="Basic residues" evidence="3">
    <location>
        <begin position="847"/>
        <end position="856"/>
    </location>
</feature>
<sequence>MTILHFPCHSSGYFDMHTKCMLLPNSIECHVFKSFDVNKETLQDLYKYVGKNLASSQLSTNSLKGSQVAQESLADNDDLQLMHSMDFGSSRMSISMEGGAITPMKENAWTDNTGIEFKNRATPVSTEQRMPHFEDSGGGKASKDVVGSRESATMDQRVDALQNIKLEGLSVDRITFEAQKKKYFESLLDNAMAVEAASFQRASVSADIPSLDTNPALDRKTFDGKFPFLKKGAGKNASNPQTPKKPLIQPEGGGNVYPSGKATATPNSDTPSHTKAEDGMIFQNPSRTLQLDIRTAPDNHTVMEPPLNDPSRSEDDDDILLRATPREGYSQESPEAASVSLHPLTAPSNRQTPLLTPISKGSSLSRIIAGTPASHTMASLAGPGHPLNDDAPLIHTTMRYPPRGTYSDDAFSTDSFGDRKPWEGGQEGAELLSPLEALWDFPRCDSLKDGKPQPGEETAALGAPISSLVRQHFYPNSNKNHRNRKTMALLKPPPQLEFREPFPSSRSQDKRLAVAAVRQGRGTEALSAVGSYRMEMEEVGTEKLGKEIDLILKTKLKSVELQLIRLQKAEKLLKHRHQELNTIFAELDLERETLRNDIEEERYTMLQDMEVEKKRMIKEKKRLEGEQERYRKTLTTQNRQTEEINKLKQRIEELEEDLRARDTRQKVELGRMRRQNEVLAQENYDLKESYRMLEEGSILRREESGLAVAENFTHWIYPELSDLRGRPSLSSPSGGAVFPRTERALSSPANRVKAKDSLNRTEKPSKGVASSKEKDDGKRRAHSRMRRSSTYEADSEASGSIRKNEQKKLQVAAATFGSDVSQDGEESLNPSASRPLVSKTHLDRLKLRPAKQKVTTHRKEMSDRSAPVPASPKPLNRQKVRLPSQELHSGLKKHSNIERPPRKHSHCPPPLSCDSSHSSEQFGMNGSITPSEWEDQAEEAAASIQLQSSHASEEFADPPEVSSQFFQELEDEDARCTSLTATQNRMDGLSVSHNPDVERESKQRLDAPFQSISEIPFNSPNKKGGIQEKSPNAVLGGLLNDSFGIQALPIDPNLSMTGTNTRVMGYAPSSLTNSHNSAYPKAAVGNMTLRNSSPFLSRNSYEKSLLGDKMNAGGYEGLSAFKEGKPFASSSKFDELQGVRGRDAFSTVQPIIPEFPSFPDTHKLDDSSSWENLIKFDFVKIFDLSNHTLQEVISRLSSIKSQIVTANNLKETIYSSGDQETLHPTGLRKIESTEGWLFVFFPNKDMKIVMPDKTQLYRFFQEETLQVTLCNGTIYNRFSSGQIECLELDGSLRVVFPNGIRKILKNS</sequence>
<organism evidence="4 5">
    <name type="scientific">Cardiosporidium cionae</name>
    <dbReference type="NCBI Taxonomy" id="476202"/>
    <lineage>
        <taxon>Eukaryota</taxon>
        <taxon>Sar</taxon>
        <taxon>Alveolata</taxon>
        <taxon>Apicomplexa</taxon>
        <taxon>Aconoidasida</taxon>
        <taxon>Nephromycida</taxon>
        <taxon>Cardiosporidium</taxon>
    </lineage>
</organism>
<feature type="region of interest" description="Disordered" evidence="3">
    <location>
        <begin position="228"/>
        <end position="284"/>
    </location>
</feature>
<name>A0ABQ7JC89_9APIC</name>
<dbReference type="Proteomes" id="UP000823046">
    <property type="component" value="Unassembled WGS sequence"/>
</dbReference>
<feature type="region of interest" description="Disordered" evidence="3">
    <location>
        <begin position="727"/>
        <end position="959"/>
    </location>
</feature>
<dbReference type="EMBL" id="JADAQX010000155">
    <property type="protein sequence ID" value="KAF8821615.1"/>
    <property type="molecule type" value="Genomic_DNA"/>
</dbReference>
<keyword evidence="5" id="KW-1185">Reference proteome</keyword>
<gene>
    <name evidence="4" type="ORF">IE077_004310</name>
</gene>
<feature type="compositionally biased region" description="Polar residues" evidence="3">
    <location>
        <begin position="346"/>
        <end position="358"/>
    </location>
</feature>
<evidence type="ECO:0000313" key="5">
    <source>
        <dbReference type="Proteomes" id="UP000823046"/>
    </source>
</evidence>
<reference evidence="4 5" key="1">
    <citation type="journal article" date="2020" name="bioRxiv">
        <title>Metabolic contributions of an alphaproteobacterial endosymbiont in the apicomplexan Cardiosporidium cionae.</title>
        <authorList>
            <person name="Hunter E.S."/>
            <person name="Paight C.J."/>
            <person name="Lane C.E."/>
        </authorList>
    </citation>
    <scope>NUCLEOTIDE SEQUENCE [LARGE SCALE GENOMIC DNA]</scope>
    <source>
        <strain evidence="4">ESH_2018</strain>
    </source>
</reference>
<dbReference type="InterPro" id="IPR047002">
    <property type="entry name" value="Tcp10_C_sf"/>
</dbReference>
<evidence type="ECO:0000256" key="2">
    <source>
        <dbReference type="SAM" id="Coils"/>
    </source>
</evidence>
<evidence type="ECO:0000256" key="1">
    <source>
        <dbReference type="ARBA" id="ARBA00005627"/>
    </source>
</evidence>
<feature type="coiled-coil region" evidence="2">
    <location>
        <begin position="606"/>
        <end position="664"/>
    </location>
</feature>
<feature type="region of interest" description="Disordered" evidence="3">
    <location>
        <begin position="325"/>
        <end position="358"/>
    </location>
</feature>
<dbReference type="PANTHER" id="PTHR10331:SF6">
    <property type="entry name" value="SPINDLE ASSEMBLY ABNORMAL 4"/>
    <property type="match status" value="1"/>
</dbReference>
<protein>
    <submittedName>
        <fullName evidence="4">Centromere protein J</fullName>
    </submittedName>
</protein>
<evidence type="ECO:0000256" key="3">
    <source>
        <dbReference type="SAM" id="MobiDB-lite"/>
    </source>
</evidence>
<comment type="caution">
    <text evidence="4">The sequence shown here is derived from an EMBL/GenBank/DDBJ whole genome shotgun (WGS) entry which is preliminary data.</text>
</comment>
<comment type="similarity">
    <text evidence="1">Belongs to the TCP10 family.</text>
</comment>
<dbReference type="Gene3D" id="2.60.450.20">
    <property type="match status" value="1"/>
</dbReference>
<evidence type="ECO:0000313" key="4">
    <source>
        <dbReference type="EMBL" id="KAF8821615.1"/>
    </source>
</evidence>
<accession>A0ABQ7JC89</accession>
<feature type="compositionally biased region" description="Polar residues" evidence="3">
    <location>
        <begin position="262"/>
        <end position="271"/>
    </location>
</feature>
<keyword evidence="2" id="KW-0175">Coiled coil</keyword>
<dbReference type="PANTHER" id="PTHR10331">
    <property type="entry name" value="T COMPLEX PROTEIN 10"/>
    <property type="match status" value="1"/>
</dbReference>
<feature type="compositionally biased region" description="Basic and acidic residues" evidence="3">
    <location>
        <begin position="753"/>
        <end position="778"/>
    </location>
</feature>
<dbReference type="InterPro" id="IPR026581">
    <property type="entry name" value="TCP10L/CENPJ"/>
</dbReference>
<proteinExistence type="inferred from homology"/>
<feature type="compositionally biased region" description="Polar residues" evidence="3">
    <location>
        <begin position="913"/>
        <end position="930"/>
    </location>
</feature>